<sequence>MVAVGVVDDVKLGFLKSSKVGSCKSCIRLEEPVIRIEEDGLGGFTIIRISGSMLLLVFYTEELFDFSKLNKWKAFDKWFVKKQVSKVDSKVMKQCCSCDFNSSGSSLSTTSEDDED</sequence>
<organism evidence="1 2">
    <name type="scientific">Gossypium stocksii</name>
    <dbReference type="NCBI Taxonomy" id="47602"/>
    <lineage>
        <taxon>Eukaryota</taxon>
        <taxon>Viridiplantae</taxon>
        <taxon>Streptophyta</taxon>
        <taxon>Embryophyta</taxon>
        <taxon>Tracheophyta</taxon>
        <taxon>Spermatophyta</taxon>
        <taxon>Magnoliopsida</taxon>
        <taxon>eudicotyledons</taxon>
        <taxon>Gunneridae</taxon>
        <taxon>Pentapetalae</taxon>
        <taxon>rosids</taxon>
        <taxon>malvids</taxon>
        <taxon>Malvales</taxon>
        <taxon>Malvaceae</taxon>
        <taxon>Malvoideae</taxon>
        <taxon>Gossypium</taxon>
    </lineage>
</organism>
<comment type="caution">
    <text evidence="1">The sequence shown here is derived from an EMBL/GenBank/DDBJ whole genome shotgun (WGS) entry which is preliminary data.</text>
</comment>
<reference evidence="1 2" key="1">
    <citation type="journal article" date="2021" name="Plant Biotechnol. J.">
        <title>Multi-omics assisted identification of the key and species-specific regulatory components of drought-tolerant mechanisms in Gossypium stocksii.</title>
        <authorList>
            <person name="Yu D."/>
            <person name="Ke L."/>
            <person name="Zhang D."/>
            <person name="Wu Y."/>
            <person name="Sun Y."/>
            <person name="Mei J."/>
            <person name="Sun J."/>
            <person name="Sun Y."/>
        </authorList>
    </citation>
    <scope>NUCLEOTIDE SEQUENCE [LARGE SCALE GENOMIC DNA]</scope>
    <source>
        <strain evidence="2">cv. E1</strain>
        <tissue evidence="1">Leaf</tissue>
    </source>
</reference>
<dbReference type="EMBL" id="JAIQCV010000008">
    <property type="protein sequence ID" value="KAH1073577.1"/>
    <property type="molecule type" value="Genomic_DNA"/>
</dbReference>
<dbReference type="AlphaFoldDB" id="A0A9D3ZXL7"/>
<protein>
    <submittedName>
        <fullName evidence="1">Uncharacterized protein</fullName>
    </submittedName>
</protein>
<proteinExistence type="predicted"/>
<dbReference type="Proteomes" id="UP000828251">
    <property type="component" value="Unassembled WGS sequence"/>
</dbReference>
<evidence type="ECO:0000313" key="1">
    <source>
        <dbReference type="EMBL" id="KAH1073577.1"/>
    </source>
</evidence>
<keyword evidence="2" id="KW-1185">Reference proteome</keyword>
<name>A0A9D3ZXL7_9ROSI</name>
<gene>
    <name evidence="1" type="ORF">J1N35_025905</name>
</gene>
<accession>A0A9D3ZXL7</accession>
<evidence type="ECO:0000313" key="2">
    <source>
        <dbReference type="Proteomes" id="UP000828251"/>
    </source>
</evidence>